<feature type="transmembrane region" description="Helical" evidence="2">
    <location>
        <begin position="267"/>
        <end position="286"/>
    </location>
</feature>
<comment type="caution">
    <text evidence="4">The sequence shown here is derived from an EMBL/GenBank/DDBJ whole genome shotgun (WGS) entry which is preliminary data.</text>
</comment>
<dbReference type="InParanoid" id="S7XQ21"/>
<evidence type="ECO:0000256" key="2">
    <source>
        <dbReference type="SAM" id="Phobius"/>
    </source>
</evidence>
<keyword evidence="2" id="KW-0472">Membrane</keyword>
<evidence type="ECO:0000259" key="3">
    <source>
        <dbReference type="PROSITE" id="PS50192"/>
    </source>
</evidence>
<dbReference type="Proteomes" id="UP000014978">
    <property type="component" value="Unassembled WGS sequence"/>
</dbReference>
<accession>S7XQ21</accession>
<keyword evidence="2" id="KW-1133">Transmembrane helix</keyword>
<sequence>MNRTSEYINLTHKHRNIKNIMYKDKRIEIDNKLKEIVKDIKNKCNTNIYEIYKMESKLNRIEELISEYKTINNNNNDSNNSVIDSDTNNNINNTNTNDTITNIISNLDKKIVNSRIEICNKRIIEYTINYTECMRIINKIKIKEKNKGKAKEDNIITNNNYNNSHNNNYDNDNNYNITTNNHITDNKIPLSLTKQRKPLSSNSSALLNEQINELGELISDISMQISVQGEKLKRIDDLVRNTDTIADKTIYTIERQWKKIKRRKKDIFKIMVIWIIIIFVLYILFIK</sequence>
<keyword evidence="1" id="KW-0175">Coiled coil</keyword>
<dbReference type="OMA" id="TINYTEC"/>
<keyword evidence="2" id="KW-0812">Transmembrane</keyword>
<dbReference type="AlphaFoldDB" id="S7XQ21"/>
<gene>
    <name evidence="4" type="ORF">SLOPH_540</name>
</gene>
<evidence type="ECO:0000256" key="1">
    <source>
        <dbReference type="SAM" id="Coils"/>
    </source>
</evidence>
<dbReference type="STRING" id="1358809.S7XQ21"/>
<dbReference type="PROSITE" id="PS50192">
    <property type="entry name" value="T_SNARE"/>
    <property type="match status" value="1"/>
</dbReference>
<dbReference type="OrthoDB" id="421009at2759"/>
<feature type="coiled-coil region" evidence="1">
    <location>
        <begin position="54"/>
        <end position="81"/>
    </location>
</feature>
<keyword evidence="5" id="KW-1185">Reference proteome</keyword>
<proteinExistence type="predicted"/>
<dbReference type="EMBL" id="ATCN01001062">
    <property type="protein sequence ID" value="EPR78063.1"/>
    <property type="molecule type" value="Genomic_DNA"/>
</dbReference>
<evidence type="ECO:0000313" key="5">
    <source>
        <dbReference type="Proteomes" id="UP000014978"/>
    </source>
</evidence>
<name>S7XQ21_SPRLO</name>
<dbReference type="InterPro" id="IPR000727">
    <property type="entry name" value="T_SNARE_dom"/>
</dbReference>
<feature type="domain" description="T-SNARE coiled-coil homology" evidence="3">
    <location>
        <begin position="207"/>
        <end position="256"/>
    </location>
</feature>
<protein>
    <recommendedName>
        <fullName evidence="3">t-SNARE coiled-coil homology domain-containing protein</fullName>
    </recommendedName>
</protein>
<dbReference type="Gene3D" id="1.20.5.110">
    <property type="match status" value="1"/>
</dbReference>
<evidence type="ECO:0000313" key="4">
    <source>
        <dbReference type="EMBL" id="EPR78063.1"/>
    </source>
</evidence>
<dbReference type="HOGENOM" id="CLU_970354_0_0_1"/>
<dbReference type="VEuPathDB" id="MicrosporidiaDB:SLOPH_540"/>
<organism evidence="4 5">
    <name type="scientific">Spraguea lophii (strain 42_110)</name>
    <name type="common">Microsporidian parasite</name>
    <dbReference type="NCBI Taxonomy" id="1358809"/>
    <lineage>
        <taxon>Eukaryota</taxon>
        <taxon>Fungi</taxon>
        <taxon>Fungi incertae sedis</taxon>
        <taxon>Microsporidia</taxon>
        <taxon>Spragueidae</taxon>
        <taxon>Spraguea</taxon>
    </lineage>
</organism>
<reference evidence="5" key="1">
    <citation type="journal article" date="2013" name="PLoS Genet.">
        <title>The genome of Spraguea lophii and the basis of host-microsporidian interactions.</title>
        <authorList>
            <person name="Campbell S.E."/>
            <person name="Williams T.A."/>
            <person name="Yousuf A."/>
            <person name="Soanes D.M."/>
            <person name="Paszkiewicz K.H."/>
            <person name="Williams B.A.P."/>
        </authorList>
    </citation>
    <scope>NUCLEOTIDE SEQUENCE [LARGE SCALE GENOMIC DNA]</scope>
    <source>
        <strain evidence="5">42_110</strain>
    </source>
</reference>